<dbReference type="GO" id="GO:0005737">
    <property type="term" value="C:cytoplasm"/>
    <property type="evidence" value="ECO:0007669"/>
    <property type="project" value="TreeGrafter"/>
</dbReference>
<dbReference type="GO" id="GO:0006564">
    <property type="term" value="P:L-serine biosynthetic process"/>
    <property type="evidence" value="ECO:0007669"/>
    <property type="project" value="InterPro"/>
</dbReference>
<keyword evidence="5" id="KW-0032">Aminotransferase</keyword>
<keyword evidence="3" id="KW-0663">Pyridoxal phosphate</keyword>
<dbReference type="Gene3D" id="3.40.640.10">
    <property type="entry name" value="Type I PLP-dependent aspartate aminotransferase-like (Major domain)"/>
    <property type="match status" value="1"/>
</dbReference>
<comment type="cofactor">
    <cofactor evidence="1">
        <name>pyridoxal 5'-phosphate</name>
        <dbReference type="ChEBI" id="CHEBI:597326"/>
    </cofactor>
</comment>
<dbReference type="InterPro" id="IPR022278">
    <property type="entry name" value="Pser_aminoTfrase"/>
</dbReference>
<sequence length="174" mass="19051">MQGGGTAIFAAIPLNIMNTGTAADYLVTGSWSAKAAKEAAKYGKVNMVLSNVAKYIEIPHPSTWNLNTNASYVYYCANETVHEKKAKTDLQLILVASQEEQDKVDKSPTEDVKKLDETKAATQTQIMVLPQKAADVTQIYALVKIDKQGQIQLLDNNGPIGRNYTESGQHENFT</sequence>
<dbReference type="SUPFAM" id="SSF53383">
    <property type="entry name" value="PLP-dependent transferases"/>
    <property type="match status" value="1"/>
</dbReference>
<dbReference type="GO" id="GO:0030170">
    <property type="term" value="F:pyridoxal phosphate binding"/>
    <property type="evidence" value="ECO:0007669"/>
    <property type="project" value="TreeGrafter"/>
</dbReference>
<evidence type="ECO:0000256" key="4">
    <source>
        <dbReference type="ARBA" id="ARBA00029440"/>
    </source>
</evidence>
<evidence type="ECO:0000256" key="1">
    <source>
        <dbReference type="ARBA" id="ARBA00001933"/>
    </source>
</evidence>
<name>A0A151J167_9HYME</name>
<dbReference type="InterPro" id="IPR015424">
    <property type="entry name" value="PyrdxlP-dep_Trfase"/>
</dbReference>
<dbReference type="GO" id="GO:0004648">
    <property type="term" value="F:O-phospho-L-serine:2-oxoglutarate aminotransferase activity"/>
    <property type="evidence" value="ECO:0007669"/>
    <property type="project" value="InterPro"/>
</dbReference>
<evidence type="ECO:0000256" key="2">
    <source>
        <dbReference type="ARBA" id="ARBA00022679"/>
    </source>
</evidence>
<evidence type="ECO:0000313" key="6">
    <source>
        <dbReference type="Proteomes" id="UP000078492"/>
    </source>
</evidence>
<organism evidence="5 6">
    <name type="scientific">Trachymyrmex cornetzi</name>
    <dbReference type="NCBI Taxonomy" id="471704"/>
    <lineage>
        <taxon>Eukaryota</taxon>
        <taxon>Metazoa</taxon>
        <taxon>Ecdysozoa</taxon>
        <taxon>Arthropoda</taxon>
        <taxon>Hexapoda</taxon>
        <taxon>Insecta</taxon>
        <taxon>Pterygota</taxon>
        <taxon>Neoptera</taxon>
        <taxon>Endopterygota</taxon>
        <taxon>Hymenoptera</taxon>
        <taxon>Apocrita</taxon>
        <taxon>Aculeata</taxon>
        <taxon>Formicoidea</taxon>
        <taxon>Formicidae</taxon>
        <taxon>Myrmicinae</taxon>
        <taxon>Trachymyrmex</taxon>
    </lineage>
</organism>
<protein>
    <submittedName>
        <fullName evidence="5">Phosphoserine aminotransferase</fullName>
    </submittedName>
</protein>
<comment type="pathway">
    <text evidence="4">Amino-acid biosynthesis.</text>
</comment>
<reference evidence="5 6" key="1">
    <citation type="submission" date="2015-09" db="EMBL/GenBank/DDBJ databases">
        <title>Trachymyrmex cornetzi WGS genome.</title>
        <authorList>
            <person name="Nygaard S."/>
            <person name="Hu H."/>
            <person name="Boomsma J."/>
            <person name="Zhang G."/>
        </authorList>
    </citation>
    <scope>NUCLEOTIDE SEQUENCE [LARGE SCALE GENOMIC DNA]</scope>
    <source>
        <strain evidence="5">Tcor2-1</strain>
        <tissue evidence="5">Whole body</tissue>
    </source>
</reference>
<dbReference type="AlphaFoldDB" id="A0A151J167"/>
<keyword evidence="2 5" id="KW-0808">Transferase</keyword>
<evidence type="ECO:0000256" key="3">
    <source>
        <dbReference type="ARBA" id="ARBA00022898"/>
    </source>
</evidence>
<accession>A0A151J167</accession>
<gene>
    <name evidence="5" type="ORF">ALC57_12251</name>
</gene>
<dbReference type="STRING" id="471704.A0A151J167"/>
<keyword evidence="6" id="KW-1185">Reference proteome</keyword>
<dbReference type="PANTHER" id="PTHR43247:SF1">
    <property type="entry name" value="PHOSPHOSERINE AMINOTRANSFERASE"/>
    <property type="match status" value="1"/>
</dbReference>
<dbReference type="PANTHER" id="PTHR43247">
    <property type="entry name" value="PHOSPHOSERINE AMINOTRANSFERASE"/>
    <property type="match status" value="1"/>
</dbReference>
<evidence type="ECO:0000313" key="5">
    <source>
        <dbReference type="EMBL" id="KYN15526.1"/>
    </source>
</evidence>
<dbReference type="Proteomes" id="UP000078492">
    <property type="component" value="Unassembled WGS sequence"/>
</dbReference>
<dbReference type="EMBL" id="KQ980573">
    <property type="protein sequence ID" value="KYN15526.1"/>
    <property type="molecule type" value="Genomic_DNA"/>
</dbReference>
<proteinExistence type="predicted"/>
<dbReference type="InterPro" id="IPR015421">
    <property type="entry name" value="PyrdxlP-dep_Trfase_major"/>
</dbReference>